<sequence>MNSARGTGRNEGTAPSYKMTPY</sequence>
<name>A0A392RH26_9FABA</name>
<feature type="region of interest" description="Disordered" evidence="1">
    <location>
        <begin position="1"/>
        <end position="22"/>
    </location>
</feature>
<proteinExistence type="predicted"/>
<dbReference type="Proteomes" id="UP000265520">
    <property type="component" value="Unassembled WGS sequence"/>
</dbReference>
<evidence type="ECO:0000313" key="3">
    <source>
        <dbReference type="Proteomes" id="UP000265520"/>
    </source>
</evidence>
<evidence type="ECO:0000313" key="2">
    <source>
        <dbReference type="EMBL" id="MCI35517.1"/>
    </source>
</evidence>
<keyword evidence="3" id="KW-1185">Reference proteome</keyword>
<dbReference type="AlphaFoldDB" id="A0A392RH26"/>
<comment type="caution">
    <text evidence="2">The sequence shown here is derived from an EMBL/GenBank/DDBJ whole genome shotgun (WGS) entry which is preliminary data.</text>
</comment>
<accession>A0A392RH26</accession>
<reference evidence="2 3" key="1">
    <citation type="journal article" date="2018" name="Front. Plant Sci.">
        <title>Red Clover (Trifolium pratense) and Zigzag Clover (T. medium) - A Picture of Genomic Similarities and Differences.</title>
        <authorList>
            <person name="Dluhosova J."/>
            <person name="Istvanek J."/>
            <person name="Nedelnik J."/>
            <person name="Repkova J."/>
        </authorList>
    </citation>
    <scope>NUCLEOTIDE SEQUENCE [LARGE SCALE GENOMIC DNA]</scope>
    <source>
        <strain evidence="3">cv. 10/8</strain>
        <tissue evidence="2">Leaf</tissue>
    </source>
</reference>
<protein>
    <submittedName>
        <fullName evidence="2">Uncharacterized protein</fullName>
    </submittedName>
</protein>
<evidence type="ECO:0000256" key="1">
    <source>
        <dbReference type="SAM" id="MobiDB-lite"/>
    </source>
</evidence>
<organism evidence="2 3">
    <name type="scientific">Trifolium medium</name>
    <dbReference type="NCBI Taxonomy" id="97028"/>
    <lineage>
        <taxon>Eukaryota</taxon>
        <taxon>Viridiplantae</taxon>
        <taxon>Streptophyta</taxon>
        <taxon>Embryophyta</taxon>
        <taxon>Tracheophyta</taxon>
        <taxon>Spermatophyta</taxon>
        <taxon>Magnoliopsida</taxon>
        <taxon>eudicotyledons</taxon>
        <taxon>Gunneridae</taxon>
        <taxon>Pentapetalae</taxon>
        <taxon>rosids</taxon>
        <taxon>fabids</taxon>
        <taxon>Fabales</taxon>
        <taxon>Fabaceae</taxon>
        <taxon>Papilionoideae</taxon>
        <taxon>50 kb inversion clade</taxon>
        <taxon>NPAAA clade</taxon>
        <taxon>Hologalegina</taxon>
        <taxon>IRL clade</taxon>
        <taxon>Trifolieae</taxon>
        <taxon>Trifolium</taxon>
    </lineage>
</organism>
<feature type="non-terminal residue" evidence="2">
    <location>
        <position position="22"/>
    </location>
</feature>
<dbReference type="EMBL" id="LXQA010224160">
    <property type="protein sequence ID" value="MCI35517.1"/>
    <property type="molecule type" value="Genomic_DNA"/>
</dbReference>